<reference evidence="8" key="1">
    <citation type="journal article" date="2019" name="Int. J. Syst. Evol. Microbiol.">
        <title>The Global Catalogue of Microorganisms (GCM) 10K type strain sequencing project: providing services to taxonomists for standard genome sequencing and annotation.</title>
        <authorList>
            <consortium name="The Broad Institute Genomics Platform"/>
            <consortium name="The Broad Institute Genome Sequencing Center for Infectious Disease"/>
            <person name="Wu L."/>
            <person name="Ma J."/>
        </authorList>
    </citation>
    <scope>NUCLEOTIDE SEQUENCE [LARGE SCALE GENOMIC DNA]</scope>
    <source>
        <strain evidence="8">LMG 24813</strain>
    </source>
</reference>
<dbReference type="Pfam" id="PF14759">
    <property type="entry name" value="Reductase_C"/>
    <property type="match status" value="1"/>
</dbReference>
<protein>
    <submittedName>
        <fullName evidence="7">NAD(P)/FAD-dependent oxidoreductase</fullName>
    </submittedName>
</protein>
<dbReference type="PANTHER" id="PTHR43557:SF2">
    <property type="entry name" value="RIESKE DOMAIN-CONTAINING PROTEIN-RELATED"/>
    <property type="match status" value="1"/>
</dbReference>
<evidence type="ECO:0000256" key="1">
    <source>
        <dbReference type="ARBA" id="ARBA00001974"/>
    </source>
</evidence>
<evidence type="ECO:0000313" key="8">
    <source>
        <dbReference type="Proteomes" id="UP001595848"/>
    </source>
</evidence>
<comment type="cofactor">
    <cofactor evidence="1">
        <name>FAD</name>
        <dbReference type="ChEBI" id="CHEBI:57692"/>
    </cofactor>
</comment>
<dbReference type="RefSeq" id="WP_217964520.1">
    <property type="nucleotide sequence ID" value="NZ_JAHTBN010000003.1"/>
</dbReference>
<sequence length="408" mass="42816">MIAPGMVVVGAGQAGGWAVRTLRDEGYQGPILLCGAELHAPYERPPLSKGLLRGHTPPADLELFSEQSLADLGVAFLPGARVRRLDPAARNLALADGREFAYEKLLLCTGGRALRPALPGAGLPGVRTLRTLDDAQGLGAALQGAGRRLAVIGGGWIGLEVAATARQMGCQVTVVEAAPSLCSRSLASEAAGLIAALHREQGVDILVGEAVAAVEQDSRGLRVLLNSGKALDADIVVLGTGMQPNDELAREAGLACDRGVVVDAHCRSSDPHIFAAGDVAVIEHARAGGRLRLESWQNAQDQGCAAARAMLGLPGEYQPVPLLWSEQYDAMIQICGFVGQAVRTVMRGTLQSGKLLAFGLDAESRVVMAVGLNAGRDFRDARRWVQEHRRLDPDSLRDPRAPLAGAAA</sequence>
<evidence type="ECO:0000256" key="4">
    <source>
        <dbReference type="ARBA" id="ARBA00023002"/>
    </source>
</evidence>
<dbReference type="Pfam" id="PF07992">
    <property type="entry name" value="Pyr_redox_2"/>
    <property type="match status" value="1"/>
</dbReference>
<evidence type="ECO:0000259" key="6">
    <source>
        <dbReference type="Pfam" id="PF14759"/>
    </source>
</evidence>
<keyword evidence="2" id="KW-0285">Flavoprotein</keyword>
<keyword evidence="3" id="KW-0274">FAD</keyword>
<evidence type="ECO:0000256" key="3">
    <source>
        <dbReference type="ARBA" id="ARBA00022827"/>
    </source>
</evidence>
<proteinExistence type="predicted"/>
<organism evidence="7 8">
    <name type="scientific">Candidimonas humi</name>
    <dbReference type="NCBI Taxonomy" id="683355"/>
    <lineage>
        <taxon>Bacteria</taxon>
        <taxon>Pseudomonadati</taxon>
        <taxon>Pseudomonadota</taxon>
        <taxon>Betaproteobacteria</taxon>
        <taxon>Burkholderiales</taxon>
        <taxon>Alcaligenaceae</taxon>
        <taxon>Candidimonas</taxon>
    </lineage>
</organism>
<feature type="domain" description="Reductase C-terminal" evidence="6">
    <location>
        <begin position="323"/>
        <end position="404"/>
    </location>
</feature>
<evidence type="ECO:0000313" key="7">
    <source>
        <dbReference type="EMBL" id="MFC4200701.1"/>
    </source>
</evidence>
<dbReference type="EMBL" id="JBHSBV010000002">
    <property type="protein sequence ID" value="MFC4200701.1"/>
    <property type="molecule type" value="Genomic_DNA"/>
</dbReference>
<dbReference type="PANTHER" id="PTHR43557">
    <property type="entry name" value="APOPTOSIS-INDUCING FACTOR 1"/>
    <property type="match status" value="1"/>
</dbReference>
<keyword evidence="4" id="KW-0560">Oxidoreductase</keyword>
<accession>A0ABV8NXS7</accession>
<feature type="domain" description="FAD/NAD(P)-binding" evidence="5">
    <location>
        <begin position="6"/>
        <end position="303"/>
    </location>
</feature>
<keyword evidence="8" id="KW-1185">Reference proteome</keyword>
<comment type="caution">
    <text evidence="7">The sequence shown here is derived from an EMBL/GenBank/DDBJ whole genome shotgun (WGS) entry which is preliminary data.</text>
</comment>
<gene>
    <name evidence="7" type="ORF">ACFOY1_07030</name>
</gene>
<dbReference type="InterPro" id="IPR023753">
    <property type="entry name" value="FAD/NAD-binding_dom"/>
</dbReference>
<dbReference type="InterPro" id="IPR050446">
    <property type="entry name" value="FAD-oxidoreductase/Apoptosis"/>
</dbReference>
<evidence type="ECO:0000259" key="5">
    <source>
        <dbReference type="Pfam" id="PF07992"/>
    </source>
</evidence>
<evidence type="ECO:0000256" key="2">
    <source>
        <dbReference type="ARBA" id="ARBA00022630"/>
    </source>
</evidence>
<dbReference type="Proteomes" id="UP001595848">
    <property type="component" value="Unassembled WGS sequence"/>
</dbReference>
<name>A0ABV8NXS7_9BURK</name>
<dbReference type="InterPro" id="IPR028202">
    <property type="entry name" value="Reductase_C"/>
</dbReference>